<gene>
    <name evidence="2" type="ORF">ACFPQA_05445</name>
</gene>
<dbReference type="Gene3D" id="3.30.750.24">
    <property type="entry name" value="STAS domain"/>
    <property type="match status" value="1"/>
</dbReference>
<evidence type="ECO:0000259" key="1">
    <source>
        <dbReference type="PROSITE" id="PS50801"/>
    </source>
</evidence>
<feature type="domain" description="STAS" evidence="1">
    <location>
        <begin position="14"/>
        <end position="102"/>
    </location>
</feature>
<dbReference type="InterPro" id="IPR036513">
    <property type="entry name" value="STAS_dom_sf"/>
</dbReference>
<accession>A0ABW0RI87</accession>
<dbReference type="Proteomes" id="UP001596055">
    <property type="component" value="Unassembled WGS sequence"/>
</dbReference>
<dbReference type="InterPro" id="IPR058548">
    <property type="entry name" value="MlaB-like_STAS"/>
</dbReference>
<reference evidence="3" key="1">
    <citation type="journal article" date="2019" name="Int. J. Syst. Evol. Microbiol.">
        <title>The Global Catalogue of Microorganisms (GCM) 10K type strain sequencing project: providing services to taxonomists for standard genome sequencing and annotation.</title>
        <authorList>
            <consortium name="The Broad Institute Genomics Platform"/>
            <consortium name="The Broad Institute Genome Sequencing Center for Infectious Disease"/>
            <person name="Wu L."/>
            <person name="Ma J."/>
        </authorList>
    </citation>
    <scope>NUCLEOTIDE SEQUENCE [LARGE SCALE GENOMIC DNA]</scope>
    <source>
        <strain evidence="3">CGMCC 4.1799</strain>
    </source>
</reference>
<organism evidence="2 3">
    <name type="scientific">Marinobacter koreensis</name>
    <dbReference type="NCBI Taxonomy" id="335974"/>
    <lineage>
        <taxon>Bacteria</taxon>
        <taxon>Pseudomonadati</taxon>
        <taxon>Pseudomonadota</taxon>
        <taxon>Gammaproteobacteria</taxon>
        <taxon>Pseudomonadales</taxon>
        <taxon>Marinobacteraceae</taxon>
        <taxon>Marinobacter</taxon>
    </lineage>
</organism>
<proteinExistence type="predicted"/>
<dbReference type="PROSITE" id="PS50801">
    <property type="entry name" value="STAS"/>
    <property type="match status" value="1"/>
</dbReference>
<evidence type="ECO:0000313" key="2">
    <source>
        <dbReference type="EMBL" id="MFC5544481.1"/>
    </source>
</evidence>
<name>A0ABW0RI87_9GAMM</name>
<dbReference type="Pfam" id="PF13466">
    <property type="entry name" value="STAS_2"/>
    <property type="match status" value="1"/>
</dbReference>
<dbReference type="InterPro" id="IPR002645">
    <property type="entry name" value="STAS_dom"/>
</dbReference>
<dbReference type="SUPFAM" id="SSF52091">
    <property type="entry name" value="SpoIIaa-like"/>
    <property type="match status" value="1"/>
</dbReference>
<dbReference type="RefSeq" id="WP_248154529.1">
    <property type="nucleotide sequence ID" value="NZ_JAKZAJ010000001.1"/>
</dbReference>
<dbReference type="EMBL" id="JBHSNL010000001">
    <property type="protein sequence ID" value="MFC5544481.1"/>
    <property type="molecule type" value="Genomic_DNA"/>
</dbReference>
<protein>
    <submittedName>
        <fullName evidence="2">Lipid asymmetry maintenance protein MlaB</fullName>
    </submittedName>
</protein>
<comment type="caution">
    <text evidence="2">The sequence shown here is derived from an EMBL/GenBank/DDBJ whole genome shotgun (WGS) entry which is preliminary data.</text>
</comment>
<dbReference type="CDD" id="cd07043">
    <property type="entry name" value="STAS_anti-anti-sigma_factors"/>
    <property type="match status" value="1"/>
</dbReference>
<keyword evidence="3" id="KW-1185">Reference proteome</keyword>
<sequence length="102" mass="10767">MTATGAQAELTDGVLQITGTVDLTSVVALRYQGERRIREAGKDLVVDLSGLGTAHSAVLSMLLCWQRLAASLGVALSFRGMNDRLASLAALSNLDSQLTRAH</sequence>
<evidence type="ECO:0000313" key="3">
    <source>
        <dbReference type="Proteomes" id="UP001596055"/>
    </source>
</evidence>